<feature type="transmembrane region" description="Helical" evidence="1">
    <location>
        <begin position="131"/>
        <end position="149"/>
    </location>
</feature>
<dbReference type="OrthoDB" id="33280at10239"/>
<gene>
    <name evidence="2" type="ORF">LAU_0357</name>
</gene>
<organism evidence="2 3">
    <name type="scientific">Lausannevirus</name>
    <dbReference type="NCBI Taxonomy" id="999883"/>
    <lineage>
        <taxon>Viruses</taxon>
        <taxon>Varidnaviria</taxon>
        <taxon>Bamfordvirae</taxon>
        <taxon>Nucleocytoviricota</taxon>
        <taxon>Megaviricetes</taxon>
        <taxon>Pimascovirales</taxon>
        <taxon>Pimascovirales incertae sedis</taxon>
        <taxon>Marseilleviridae</taxon>
        <taxon>Losannavirus</taxon>
        <taxon>Losannavirus lausannense</taxon>
    </lineage>
</organism>
<dbReference type="RefSeq" id="YP_004347319.1">
    <property type="nucleotide sequence ID" value="NC_015326.1"/>
</dbReference>
<dbReference type="KEGG" id="vg:10399939"/>
<dbReference type="EMBL" id="HQ113105">
    <property type="protein sequence ID" value="AEA07207.1"/>
    <property type="molecule type" value="Genomic_DNA"/>
</dbReference>
<keyword evidence="1" id="KW-1133">Transmembrane helix</keyword>
<evidence type="ECO:0000313" key="3">
    <source>
        <dbReference type="Proteomes" id="UP000203366"/>
    </source>
</evidence>
<reference evidence="2 3" key="1">
    <citation type="journal article" date="2011" name="Environ. Microbiol.">
        <title>Lausannevirus, a giant amoebal virus encoding histone doublets.</title>
        <authorList>
            <person name="Thomas V."/>
            <person name="Bertelli C."/>
            <person name="Collyn F."/>
            <person name="Casson N."/>
            <person name="Telenti A."/>
            <person name="Goesmann A."/>
            <person name="Croxatto A."/>
            <person name="Greub G."/>
        </authorList>
    </citation>
    <scope>NUCLEOTIDE SEQUENCE [LARGE SCALE GENOMIC DNA]</scope>
    <source>
        <strain evidence="2">7715</strain>
    </source>
</reference>
<sequence>MQGTLIDGQCRKHGYYVINPKKEDHEFFGKLLREISHLTDNMKCQREELEEYLSLKKVANAVNKRGRQEILFVHGKKREHLFFSLDGKKQKKEIWKKDQLVSTKFYGGIVPEIPKVEEKLVVIESRKGENIIGILFFVVLVVLWGIKYFEF</sequence>
<name>F2WLT4_9VIRU</name>
<keyword evidence="3" id="KW-1185">Reference proteome</keyword>
<protein>
    <submittedName>
        <fullName evidence="2">Uncharacterized protein</fullName>
    </submittedName>
</protein>
<keyword evidence="1" id="KW-0472">Membrane</keyword>
<accession>F2WLT4</accession>
<keyword evidence="1" id="KW-0812">Transmembrane</keyword>
<proteinExistence type="predicted"/>
<evidence type="ECO:0000256" key="1">
    <source>
        <dbReference type="SAM" id="Phobius"/>
    </source>
</evidence>
<dbReference type="Proteomes" id="UP000203366">
    <property type="component" value="Segment"/>
</dbReference>
<dbReference type="GeneID" id="10399939"/>
<evidence type="ECO:0000313" key="2">
    <source>
        <dbReference type="EMBL" id="AEA07207.1"/>
    </source>
</evidence>